<gene>
    <name evidence="1" type="ORF">F5148DRAFT_1173331</name>
</gene>
<dbReference type="Proteomes" id="UP001207468">
    <property type="component" value="Unassembled WGS sequence"/>
</dbReference>
<name>A0ACC0UHI0_9AGAM</name>
<keyword evidence="2" id="KW-1185">Reference proteome</keyword>
<reference evidence="1" key="1">
    <citation type="submission" date="2021-03" db="EMBL/GenBank/DDBJ databases">
        <title>Evolutionary priming and transition to the ectomycorrhizal habit in an iconic lineage of mushroom-forming fungi: is preadaptation a requirement?</title>
        <authorList>
            <consortium name="DOE Joint Genome Institute"/>
            <person name="Looney B.P."/>
            <person name="Miyauchi S."/>
            <person name="Morin E."/>
            <person name="Drula E."/>
            <person name="Courty P.E."/>
            <person name="Chicoki N."/>
            <person name="Fauchery L."/>
            <person name="Kohler A."/>
            <person name="Kuo A."/>
            <person name="LaButti K."/>
            <person name="Pangilinan J."/>
            <person name="Lipzen A."/>
            <person name="Riley R."/>
            <person name="Andreopoulos W."/>
            <person name="He G."/>
            <person name="Johnson J."/>
            <person name="Barry K.W."/>
            <person name="Grigoriev I.V."/>
            <person name="Nagy L."/>
            <person name="Hibbett D."/>
            <person name="Henrissat B."/>
            <person name="Matheny P.B."/>
            <person name="Labbe J."/>
            <person name="Martin A.F."/>
        </authorList>
    </citation>
    <scope>NUCLEOTIDE SEQUENCE</scope>
    <source>
        <strain evidence="1">BPL698</strain>
    </source>
</reference>
<proteinExistence type="predicted"/>
<accession>A0ACC0UHI0</accession>
<dbReference type="EMBL" id="JAGFNK010000026">
    <property type="protein sequence ID" value="KAI9511189.1"/>
    <property type="molecule type" value="Genomic_DNA"/>
</dbReference>
<protein>
    <submittedName>
        <fullName evidence="1">EXS family-domain-containing protein</fullName>
    </submittedName>
</protein>
<evidence type="ECO:0000313" key="1">
    <source>
        <dbReference type="EMBL" id="KAI9511189.1"/>
    </source>
</evidence>
<evidence type="ECO:0000313" key="2">
    <source>
        <dbReference type="Proteomes" id="UP001207468"/>
    </source>
</evidence>
<sequence length="498" mass="56522">MENDLDDLSFVIAFPLPFRVLFLAGAGILGWAANLHGLRLLGVDAASALDLRAHERESPPPLPLLVDDRRARAALTASALCSPVYRLAFGYALWCLAAWVLYRYATHGSAVLVDFFKHIPAVCALVVLVFMLFPYDVMQKRQRDAFLLSIKRCISSPINHRIFFSDVVFADIFTSYAKVLGDVWLSLCMLLPGGSLLTPPKQYGWYRWILPTIMSLPYLVRFRQCIVEYTSPSNDSHRPLWNAVKYASSFPVIFLSAAQRLVLSDLIAKKGDRVVEEAWHGEHALFRLWLLAALVNSLYSFWWDVTYDWGFDLLQFTPESNRHHHLRVRRPSPPRAVNPPAIQEREESVASRLKSATPSPSPPPLLAPSHPPASQHSHPVGVHPYGLRSRLLYPLPIYPLALFINLVLRLTWSIKLSSHLHAKVQGEGSFFIFWVEVAELVRRWVWVFIRVEWEIVRRAEDGARRTVMSGESAVDADHESFELVNAGVDEPLLRDRHG</sequence>
<comment type="caution">
    <text evidence="1">The sequence shown here is derived from an EMBL/GenBank/DDBJ whole genome shotgun (WGS) entry which is preliminary data.</text>
</comment>
<organism evidence="1 2">
    <name type="scientific">Russula earlei</name>
    <dbReference type="NCBI Taxonomy" id="71964"/>
    <lineage>
        <taxon>Eukaryota</taxon>
        <taxon>Fungi</taxon>
        <taxon>Dikarya</taxon>
        <taxon>Basidiomycota</taxon>
        <taxon>Agaricomycotina</taxon>
        <taxon>Agaricomycetes</taxon>
        <taxon>Russulales</taxon>
        <taxon>Russulaceae</taxon>
        <taxon>Russula</taxon>
    </lineage>
</organism>